<protein>
    <submittedName>
        <fullName evidence="1">Uncharacterized protein</fullName>
    </submittedName>
</protein>
<evidence type="ECO:0000313" key="1">
    <source>
        <dbReference type="EMBL" id="KAK1861708.1"/>
    </source>
</evidence>
<proteinExistence type="predicted"/>
<evidence type="ECO:0000313" key="2">
    <source>
        <dbReference type="Proteomes" id="UP000798662"/>
    </source>
</evidence>
<comment type="caution">
    <text evidence="1">The sequence shown here is derived from an EMBL/GenBank/DDBJ whole genome shotgun (WGS) entry which is preliminary data.</text>
</comment>
<dbReference type="EMBL" id="CM020618">
    <property type="protein sequence ID" value="KAK1861708.1"/>
    <property type="molecule type" value="Genomic_DNA"/>
</dbReference>
<organism evidence="1 2">
    <name type="scientific">Pyropia yezoensis</name>
    <name type="common">Susabi-nori</name>
    <name type="synonym">Porphyra yezoensis</name>
    <dbReference type="NCBI Taxonomy" id="2788"/>
    <lineage>
        <taxon>Eukaryota</taxon>
        <taxon>Rhodophyta</taxon>
        <taxon>Bangiophyceae</taxon>
        <taxon>Bangiales</taxon>
        <taxon>Bangiaceae</taxon>
        <taxon>Pyropia</taxon>
    </lineage>
</organism>
<accession>A0ACC3BVV5</accession>
<gene>
    <name evidence="1" type="ORF">I4F81_004289</name>
</gene>
<dbReference type="Proteomes" id="UP000798662">
    <property type="component" value="Chromosome 1"/>
</dbReference>
<name>A0ACC3BVV5_PYRYE</name>
<reference evidence="1" key="1">
    <citation type="submission" date="2019-11" db="EMBL/GenBank/DDBJ databases">
        <title>Nori genome reveals adaptations in red seaweeds to the harsh intertidal environment.</title>
        <authorList>
            <person name="Wang D."/>
            <person name="Mao Y."/>
        </authorList>
    </citation>
    <scope>NUCLEOTIDE SEQUENCE</scope>
    <source>
        <tissue evidence="1">Gametophyte</tissue>
    </source>
</reference>
<keyword evidence="2" id="KW-1185">Reference proteome</keyword>
<sequence>MVLFWHSSRTSTGWTSAELVALATLVGWGLLTFGAAIGGDGGGGAGSRSGGGGGGRGATAAAAAAAAALVRPYVASVDWAGLAAGHPALWSPAVTAAVAASHGPAGLYTPITRSRGGVDAAAAVVADALLGAADSGGVDAAAAAAAASTAARLAVVAVLSRGFVLGPGGVNVLLPLVDMANHAPPAGANAEDAAVDGGGALAAAVAAELQLRSAAVAALVEVGDGGGAPAARQLLEWEVELLGDLAAAVAAA</sequence>